<dbReference type="Proteomes" id="UP000265520">
    <property type="component" value="Unassembled WGS sequence"/>
</dbReference>
<feature type="non-terminal residue" evidence="1">
    <location>
        <position position="23"/>
    </location>
</feature>
<organism evidence="1 2">
    <name type="scientific">Trifolium medium</name>
    <dbReference type="NCBI Taxonomy" id="97028"/>
    <lineage>
        <taxon>Eukaryota</taxon>
        <taxon>Viridiplantae</taxon>
        <taxon>Streptophyta</taxon>
        <taxon>Embryophyta</taxon>
        <taxon>Tracheophyta</taxon>
        <taxon>Spermatophyta</taxon>
        <taxon>Magnoliopsida</taxon>
        <taxon>eudicotyledons</taxon>
        <taxon>Gunneridae</taxon>
        <taxon>Pentapetalae</taxon>
        <taxon>rosids</taxon>
        <taxon>fabids</taxon>
        <taxon>Fabales</taxon>
        <taxon>Fabaceae</taxon>
        <taxon>Papilionoideae</taxon>
        <taxon>50 kb inversion clade</taxon>
        <taxon>NPAAA clade</taxon>
        <taxon>Hologalegina</taxon>
        <taxon>IRL clade</taxon>
        <taxon>Trifolieae</taxon>
        <taxon>Trifolium</taxon>
    </lineage>
</organism>
<evidence type="ECO:0000313" key="2">
    <source>
        <dbReference type="Proteomes" id="UP000265520"/>
    </source>
</evidence>
<sequence>MIGANWVLEDYCREGPRNVVITG</sequence>
<dbReference type="EMBL" id="LXQA010707292">
    <property type="protein sequence ID" value="MCI67035.1"/>
    <property type="molecule type" value="Genomic_DNA"/>
</dbReference>
<name>A0A392U5N2_9FABA</name>
<dbReference type="AlphaFoldDB" id="A0A392U5N2"/>
<comment type="caution">
    <text evidence="1">The sequence shown here is derived from an EMBL/GenBank/DDBJ whole genome shotgun (WGS) entry which is preliminary data.</text>
</comment>
<keyword evidence="2" id="KW-1185">Reference proteome</keyword>
<reference evidence="1 2" key="1">
    <citation type="journal article" date="2018" name="Front. Plant Sci.">
        <title>Red Clover (Trifolium pratense) and Zigzag Clover (T. medium) - A Picture of Genomic Similarities and Differences.</title>
        <authorList>
            <person name="Dluhosova J."/>
            <person name="Istvanek J."/>
            <person name="Nedelnik J."/>
            <person name="Repkova J."/>
        </authorList>
    </citation>
    <scope>NUCLEOTIDE SEQUENCE [LARGE SCALE GENOMIC DNA]</scope>
    <source>
        <strain evidence="2">cv. 10/8</strain>
        <tissue evidence="1">Leaf</tissue>
    </source>
</reference>
<proteinExistence type="predicted"/>
<protein>
    <submittedName>
        <fullName evidence="1">Oxidoreductase</fullName>
    </submittedName>
</protein>
<evidence type="ECO:0000313" key="1">
    <source>
        <dbReference type="EMBL" id="MCI67035.1"/>
    </source>
</evidence>
<accession>A0A392U5N2</accession>